<comment type="caution">
    <text evidence="2">The sequence shown here is derived from an EMBL/GenBank/DDBJ whole genome shotgun (WGS) entry which is preliminary data.</text>
</comment>
<dbReference type="SUPFAM" id="SSF53756">
    <property type="entry name" value="UDP-Glycosyltransferase/glycogen phosphorylase"/>
    <property type="match status" value="1"/>
</dbReference>
<organism evidence="2 3">
    <name type="scientific">Roseococcus pinisoli</name>
    <dbReference type="NCBI Taxonomy" id="2835040"/>
    <lineage>
        <taxon>Bacteria</taxon>
        <taxon>Pseudomonadati</taxon>
        <taxon>Pseudomonadota</taxon>
        <taxon>Alphaproteobacteria</taxon>
        <taxon>Acetobacterales</taxon>
        <taxon>Roseomonadaceae</taxon>
        <taxon>Roseococcus</taxon>
    </lineage>
</organism>
<sequence length="475" mass="51759">MRSMPSPPLTVLLTNLFVANNTGSETVTELYADGLRRAGHRPIIYAHHLGPQADRMRARGHRLIDRLSALPERPDIIHAQHGPTAMAAIAALPGMPAIFLCHSAQFEVEAPPAHPQIRHVIAVDELCRDRCLARGVPPSLISMELNPIDPERLHLRGPLPARPARALLLTKNLGHQRAIRAACEAAGIALEELGPASGRVSASLEAELPRFDLVFATARMALEAAATGCAVIVCDARGFAGLLTEARLEAWRRLNFGAGLLARPVTETAVAEALAAYDPGDAGRVAARLRAEARLEDCIDRLVARYREAMAEPPPTSAEAAAALAAWMEDNVPSAEPRNWMTVAREMHGLEGTSFELAVRAAEDRLAREMEAGFARLGDGVVSAQVAEARLFQAMESGSVQWREELGVTAAQHHLQLEERIAGLERQLAEAVDRLSAPGRIERLVRSTYRRVVPLSLRRPLHDLRRSFTERDGRP</sequence>
<dbReference type="InterPro" id="IPR028098">
    <property type="entry name" value="Glyco_trans_4-like_N"/>
</dbReference>
<protein>
    <submittedName>
        <fullName evidence="2">Glycosyltransferase family 4 protein</fullName>
    </submittedName>
</protein>
<evidence type="ECO:0000313" key="3">
    <source>
        <dbReference type="Proteomes" id="UP000766336"/>
    </source>
</evidence>
<keyword evidence="3" id="KW-1185">Reference proteome</keyword>
<dbReference type="Proteomes" id="UP000766336">
    <property type="component" value="Unassembled WGS sequence"/>
</dbReference>
<dbReference type="Gene3D" id="3.40.50.2000">
    <property type="entry name" value="Glycogen Phosphorylase B"/>
    <property type="match status" value="1"/>
</dbReference>
<proteinExistence type="predicted"/>
<reference evidence="2 3" key="1">
    <citation type="submission" date="2021-05" db="EMBL/GenBank/DDBJ databases">
        <title>Roseococcus sp. XZZS9, whole genome shotgun sequencing project.</title>
        <authorList>
            <person name="Zhao G."/>
            <person name="Shen L."/>
        </authorList>
    </citation>
    <scope>NUCLEOTIDE SEQUENCE [LARGE SCALE GENOMIC DNA]</scope>
    <source>
        <strain evidence="2 3">XZZS9</strain>
    </source>
</reference>
<evidence type="ECO:0000259" key="1">
    <source>
        <dbReference type="Pfam" id="PF13439"/>
    </source>
</evidence>
<name>A0ABS5QK16_9PROT</name>
<gene>
    <name evidence="2" type="ORF">KHU32_20040</name>
</gene>
<feature type="domain" description="Glycosyltransferase subfamily 4-like N-terminal" evidence="1">
    <location>
        <begin position="23"/>
        <end position="152"/>
    </location>
</feature>
<dbReference type="Pfam" id="PF13439">
    <property type="entry name" value="Glyco_transf_4"/>
    <property type="match status" value="1"/>
</dbReference>
<evidence type="ECO:0000313" key="2">
    <source>
        <dbReference type="EMBL" id="MBS7813245.1"/>
    </source>
</evidence>
<dbReference type="EMBL" id="JAHCDA010000004">
    <property type="protein sequence ID" value="MBS7813245.1"/>
    <property type="molecule type" value="Genomic_DNA"/>
</dbReference>
<dbReference type="RefSeq" id="WP_213671936.1">
    <property type="nucleotide sequence ID" value="NZ_JAHCDA010000004.1"/>
</dbReference>
<accession>A0ABS5QK16</accession>